<comment type="caution">
    <text evidence="1">The sequence shown here is derived from an EMBL/GenBank/DDBJ whole genome shotgun (WGS) entry which is preliminary data.</text>
</comment>
<protein>
    <submittedName>
        <fullName evidence="1">Uncharacterized protein</fullName>
    </submittedName>
</protein>
<sequence>ASLAYIPKQDHDLVMHDLSNLFPLEVTKIAYLKGKYLRRYQQRFIELFQACVSEPGRWPGLLPV</sequence>
<evidence type="ECO:0000313" key="1">
    <source>
        <dbReference type="EMBL" id="GAG81049.1"/>
    </source>
</evidence>
<dbReference type="AlphaFoldDB" id="X1AGJ3"/>
<feature type="non-terminal residue" evidence="1">
    <location>
        <position position="1"/>
    </location>
</feature>
<dbReference type="Gene3D" id="3.40.190.10">
    <property type="entry name" value="Periplasmic binding protein-like II"/>
    <property type="match status" value="2"/>
</dbReference>
<accession>X1AGJ3</accession>
<reference evidence="1" key="1">
    <citation type="journal article" date="2014" name="Front. Microbiol.">
        <title>High frequency of phylogenetically diverse reductive dehalogenase-homologous genes in deep subseafloor sedimentary metagenomes.</title>
        <authorList>
            <person name="Kawai M."/>
            <person name="Futagami T."/>
            <person name="Toyoda A."/>
            <person name="Takaki Y."/>
            <person name="Nishi S."/>
            <person name="Hori S."/>
            <person name="Arai W."/>
            <person name="Tsubouchi T."/>
            <person name="Morono Y."/>
            <person name="Uchiyama I."/>
            <person name="Ito T."/>
            <person name="Fujiyama A."/>
            <person name="Inagaki F."/>
            <person name="Takami H."/>
        </authorList>
    </citation>
    <scope>NUCLEOTIDE SEQUENCE</scope>
    <source>
        <strain evidence="1">Expedition CK06-06</strain>
    </source>
</reference>
<name>X1AGJ3_9ZZZZ</name>
<gene>
    <name evidence="1" type="ORF">S01H4_25971</name>
</gene>
<dbReference type="EMBL" id="BART01012445">
    <property type="protein sequence ID" value="GAG81049.1"/>
    <property type="molecule type" value="Genomic_DNA"/>
</dbReference>
<organism evidence="1">
    <name type="scientific">marine sediment metagenome</name>
    <dbReference type="NCBI Taxonomy" id="412755"/>
    <lineage>
        <taxon>unclassified sequences</taxon>
        <taxon>metagenomes</taxon>
        <taxon>ecological metagenomes</taxon>
    </lineage>
</organism>
<proteinExistence type="predicted"/>